<dbReference type="InterPro" id="IPR044097">
    <property type="entry name" value="Bds1/SdsA1_MBL-fold"/>
</dbReference>
<dbReference type="GO" id="GO:0018909">
    <property type="term" value="P:dodecyl sulfate metabolic process"/>
    <property type="evidence" value="ECO:0007669"/>
    <property type="project" value="InterPro"/>
</dbReference>
<dbReference type="RefSeq" id="WP_155441356.1">
    <property type="nucleotide sequence ID" value="NZ_WNLA01000019.1"/>
</dbReference>
<name>A0A6L6Q675_9BURK</name>
<evidence type="ECO:0000259" key="6">
    <source>
        <dbReference type="SMART" id="SM00849"/>
    </source>
</evidence>
<dbReference type="Pfam" id="PF14864">
    <property type="entry name" value="Alkyl_sulf_C"/>
    <property type="match status" value="1"/>
</dbReference>
<dbReference type="CDD" id="cd07710">
    <property type="entry name" value="arylsulfatase_Sdsa1-like_MBL-fold"/>
    <property type="match status" value="1"/>
</dbReference>
<dbReference type="OrthoDB" id="9815874at2"/>
<dbReference type="InterPro" id="IPR006311">
    <property type="entry name" value="TAT_signal"/>
</dbReference>
<dbReference type="EMBL" id="WNLA01000019">
    <property type="protein sequence ID" value="MTW05006.1"/>
    <property type="molecule type" value="Genomic_DNA"/>
</dbReference>
<reference evidence="7 8" key="1">
    <citation type="submission" date="2019-11" db="EMBL/GenBank/DDBJ databases">
        <title>Type strains purchased from KCTC, JCM and DSMZ.</title>
        <authorList>
            <person name="Lu H."/>
        </authorList>
    </citation>
    <scope>NUCLEOTIDE SEQUENCE [LARGE SCALE GENOMIC DNA]</scope>
    <source>
        <strain evidence="7 8">KCTC 42409</strain>
    </source>
</reference>
<comment type="caution">
    <text evidence="7">The sequence shown here is derived from an EMBL/GenBank/DDBJ whole genome shotgun (WGS) entry which is preliminary data.</text>
</comment>
<evidence type="ECO:0000256" key="1">
    <source>
        <dbReference type="ARBA" id="ARBA00022723"/>
    </source>
</evidence>
<keyword evidence="3" id="KW-0862">Zinc</keyword>
<feature type="chain" id="PRO_5026946259" evidence="5">
    <location>
        <begin position="25"/>
        <end position="655"/>
    </location>
</feature>
<dbReference type="GO" id="GO:0046872">
    <property type="term" value="F:metal ion binding"/>
    <property type="evidence" value="ECO:0007669"/>
    <property type="project" value="UniProtKB-KW"/>
</dbReference>
<keyword evidence="8" id="KW-1185">Reference proteome</keyword>
<evidence type="ECO:0000256" key="5">
    <source>
        <dbReference type="SAM" id="SignalP"/>
    </source>
</evidence>
<sequence>MNKISYRRDALAVAAALVFANAGAASAPLPASSHTAQANKAFGAALPLSDQQDFQDARRGLIATLPERLIKADGGGKNAWDGARFDFIDGDAPDTVNPSLWRQEKLNNQHGLFKVMDGIYQVRGYDISNMTLIAGKQGWIVVDPLTSVEMARATLEFAQQTLGRRPVTAVIYTHGHVDHFGGIRGIVEEADVRSGKIRVIVPEGFMESAVAENVLAGNAMSRRALYQFGITLPWNRQGTVGTGLGKTGSTGNYSLIAPNEVVSQSGQELTVDGVRMVFQMANGSEAPSEFMFYLPDLKALCFAEVLNQNMHNIYTLRGAKVRDALGWSKYINQLLDAFPDAEVGFRSHHWPVWGKDRVRGHIVNQRDMYRFLHDEALRLANSGMTMDDLANASYYPKALRNDFSTRGYYGTLSHNLRGVYNFYLGFYDGNPATLNPLPRVESARRYVAALGGGAAVLAKMKDAHAKGEYRWAVEIGNYLVFAEPDNKAGREQQAASLEQLGYQAESGIWRNAYLTAAQELRNGADKKFALSTQSPDLVRALPMEMLFDFLAVRLNHEKADGLSVGINVRFTDNGDRYALELSNSVLHNTKGRELKQPDVSLELAQATLFKLLLKQATLPQLMQSGELKVAGDPKVLGALFSNIETFDPLFPIVTP</sequence>
<feature type="signal peptide" evidence="5">
    <location>
        <begin position="1"/>
        <end position="24"/>
    </location>
</feature>
<dbReference type="InterPro" id="IPR029229">
    <property type="entry name" value="Alkyl_sulf_C"/>
</dbReference>
<dbReference type="InterPro" id="IPR036527">
    <property type="entry name" value="SCP2_sterol-bd_dom_sf"/>
</dbReference>
<dbReference type="AlphaFoldDB" id="A0A6L6Q675"/>
<protein>
    <submittedName>
        <fullName evidence="7">MBL fold metallo-hydrolase</fullName>
    </submittedName>
</protein>
<dbReference type="PANTHER" id="PTHR43223:SF1">
    <property type="entry name" value="ALKYL_ARYL-SULFATASE BDS1"/>
    <property type="match status" value="1"/>
</dbReference>
<dbReference type="Proteomes" id="UP000484015">
    <property type="component" value="Unassembled WGS sequence"/>
</dbReference>
<comment type="similarity">
    <text evidence="4">Belongs to the metallo-beta-lactamase superfamily. Type III sulfatase family.</text>
</comment>
<dbReference type="GO" id="GO:0030288">
    <property type="term" value="C:outer membrane-bounded periplasmic space"/>
    <property type="evidence" value="ECO:0007669"/>
    <property type="project" value="TreeGrafter"/>
</dbReference>
<dbReference type="InterPro" id="IPR036866">
    <property type="entry name" value="RibonucZ/Hydroxyglut_hydro"/>
</dbReference>
<organism evidence="7 8">
    <name type="scientific">Pseudoduganella ginsengisoli</name>
    <dbReference type="NCBI Taxonomy" id="1462440"/>
    <lineage>
        <taxon>Bacteria</taxon>
        <taxon>Pseudomonadati</taxon>
        <taxon>Pseudomonadota</taxon>
        <taxon>Betaproteobacteria</taxon>
        <taxon>Burkholderiales</taxon>
        <taxon>Oxalobacteraceae</taxon>
        <taxon>Telluria group</taxon>
        <taxon>Pseudoduganella</taxon>
    </lineage>
</organism>
<dbReference type="Pfam" id="PF00753">
    <property type="entry name" value="Lactamase_B"/>
    <property type="match status" value="1"/>
</dbReference>
<dbReference type="SUPFAM" id="SSF55718">
    <property type="entry name" value="SCP-like"/>
    <property type="match status" value="1"/>
</dbReference>
<evidence type="ECO:0000256" key="4">
    <source>
        <dbReference type="ARBA" id="ARBA00033751"/>
    </source>
</evidence>
<evidence type="ECO:0000313" key="7">
    <source>
        <dbReference type="EMBL" id="MTW05006.1"/>
    </source>
</evidence>
<keyword evidence="5" id="KW-0732">Signal</keyword>
<dbReference type="FunFam" id="3.60.15.30:FF:000001">
    <property type="entry name" value="Alkyl/aryl-sulfatase BDS1"/>
    <property type="match status" value="1"/>
</dbReference>
<dbReference type="Gene3D" id="3.30.1050.10">
    <property type="entry name" value="SCP2 sterol-binding domain"/>
    <property type="match status" value="1"/>
</dbReference>
<dbReference type="GO" id="GO:0018741">
    <property type="term" value="F:linear primary-alkylsulfatase activity"/>
    <property type="evidence" value="ECO:0007669"/>
    <property type="project" value="InterPro"/>
</dbReference>
<dbReference type="Gene3D" id="3.60.15.30">
    <property type="entry name" value="Metallo-beta-lactamase domain"/>
    <property type="match status" value="1"/>
</dbReference>
<accession>A0A6L6Q675</accession>
<dbReference type="InterPro" id="IPR029228">
    <property type="entry name" value="Alkyl_sulf_dimr"/>
</dbReference>
<keyword evidence="1" id="KW-0479">Metal-binding</keyword>
<feature type="domain" description="Metallo-beta-lactamase" evidence="6">
    <location>
        <begin position="127"/>
        <end position="348"/>
    </location>
</feature>
<dbReference type="Pfam" id="PF14863">
    <property type="entry name" value="Alkyl_sulf_dimr"/>
    <property type="match status" value="1"/>
</dbReference>
<dbReference type="InterPro" id="IPR038536">
    <property type="entry name" value="Alkyl/aryl-sulf_dimr_sf"/>
</dbReference>
<dbReference type="InterPro" id="IPR052195">
    <property type="entry name" value="Bact_Alkyl/Aryl-Sulfatase"/>
</dbReference>
<dbReference type="SUPFAM" id="SSF56281">
    <property type="entry name" value="Metallo-hydrolase/oxidoreductase"/>
    <property type="match status" value="1"/>
</dbReference>
<gene>
    <name evidence="7" type="ORF">GM668_23295</name>
</gene>
<evidence type="ECO:0000313" key="8">
    <source>
        <dbReference type="Proteomes" id="UP000484015"/>
    </source>
</evidence>
<proteinExistence type="inferred from homology"/>
<keyword evidence="2 7" id="KW-0378">Hydrolase</keyword>
<dbReference type="Gene3D" id="1.25.40.880">
    <property type="entry name" value="Alkyl sulfatase, dimerisation domain"/>
    <property type="match status" value="1"/>
</dbReference>
<dbReference type="PROSITE" id="PS51318">
    <property type="entry name" value="TAT"/>
    <property type="match status" value="1"/>
</dbReference>
<evidence type="ECO:0000256" key="2">
    <source>
        <dbReference type="ARBA" id="ARBA00022801"/>
    </source>
</evidence>
<dbReference type="SMART" id="SM00849">
    <property type="entry name" value="Lactamase_B"/>
    <property type="match status" value="1"/>
</dbReference>
<evidence type="ECO:0000256" key="3">
    <source>
        <dbReference type="ARBA" id="ARBA00022833"/>
    </source>
</evidence>
<dbReference type="InterPro" id="IPR001279">
    <property type="entry name" value="Metallo-B-lactamas"/>
</dbReference>
<dbReference type="PANTHER" id="PTHR43223">
    <property type="entry name" value="ALKYL/ARYL-SULFATASE"/>
    <property type="match status" value="1"/>
</dbReference>
<dbReference type="GO" id="GO:0046983">
    <property type="term" value="F:protein dimerization activity"/>
    <property type="evidence" value="ECO:0007669"/>
    <property type="project" value="InterPro"/>
</dbReference>